<evidence type="ECO:0000313" key="7">
    <source>
        <dbReference type="Proteomes" id="UP001164390"/>
    </source>
</evidence>
<feature type="domain" description="HTH tetR-type" evidence="5">
    <location>
        <begin position="11"/>
        <end position="71"/>
    </location>
</feature>
<dbReference type="InterPro" id="IPR001647">
    <property type="entry name" value="HTH_TetR"/>
</dbReference>
<dbReference type="Pfam" id="PF16925">
    <property type="entry name" value="TetR_C_13"/>
    <property type="match status" value="1"/>
</dbReference>
<accession>A0AA46TEN2</accession>
<dbReference type="SUPFAM" id="SSF48498">
    <property type="entry name" value="Tetracyclin repressor-like, C-terminal domain"/>
    <property type="match status" value="1"/>
</dbReference>
<reference evidence="6" key="1">
    <citation type="submission" date="2022-01" db="EMBL/GenBank/DDBJ databases">
        <title>Nocardioidaceae gen. sp. A5X3R13.</title>
        <authorList>
            <person name="Lopez Marin M.A."/>
            <person name="Uhlik O."/>
        </authorList>
    </citation>
    <scope>NUCLEOTIDE SEQUENCE</scope>
    <source>
        <strain evidence="6">A5X3R13</strain>
    </source>
</reference>
<dbReference type="AlphaFoldDB" id="A0AA46TEN2"/>
<sequence length="200" mass="21344">MAGRRSVAAARDTRVAILRAAADMASIDGLDGLTVGRLASELGMSKAGVIGHFGSKTELQLATIEYAADVFRAEVWTPAEHLEPGLPRLLAICDAWMAYAGKPAFPGGCFFAAASFEYDSKTGPVHDAIAERVQRWHERLSADVATAIEAGELPTDASADRIAHSLWALAASVTPNRHLHRDTDAADHVKTSMRILLGAR</sequence>
<dbReference type="EMBL" id="CP094970">
    <property type="protein sequence ID" value="UYM03469.1"/>
    <property type="molecule type" value="Genomic_DNA"/>
</dbReference>
<evidence type="ECO:0000259" key="5">
    <source>
        <dbReference type="PROSITE" id="PS50977"/>
    </source>
</evidence>
<gene>
    <name evidence="6" type="ORF">L0C25_12970</name>
</gene>
<evidence type="ECO:0000256" key="4">
    <source>
        <dbReference type="PROSITE-ProRule" id="PRU00335"/>
    </source>
</evidence>
<feature type="DNA-binding region" description="H-T-H motif" evidence="4">
    <location>
        <begin position="34"/>
        <end position="53"/>
    </location>
</feature>
<proteinExistence type="predicted"/>
<evidence type="ECO:0000313" key="6">
    <source>
        <dbReference type="EMBL" id="UYM03469.1"/>
    </source>
</evidence>
<dbReference type="InterPro" id="IPR036271">
    <property type="entry name" value="Tet_transcr_reg_TetR-rel_C_sf"/>
</dbReference>
<evidence type="ECO:0000256" key="2">
    <source>
        <dbReference type="ARBA" id="ARBA00023125"/>
    </source>
</evidence>
<dbReference type="PANTHER" id="PTHR47506:SF6">
    <property type="entry name" value="HTH-TYPE TRANSCRIPTIONAL REPRESSOR NEMR"/>
    <property type="match status" value="1"/>
</dbReference>
<dbReference type="SUPFAM" id="SSF46689">
    <property type="entry name" value="Homeodomain-like"/>
    <property type="match status" value="1"/>
</dbReference>
<dbReference type="Gene3D" id="1.10.10.60">
    <property type="entry name" value="Homeodomain-like"/>
    <property type="match status" value="1"/>
</dbReference>
<dbReference type="InterPro" id="IPR009057">
    <property type="entry name" value="Homeodomain-like_sf"/>
</dbReference>
<evidence type="ECO:0000256" key="1">
    <source>
        <dbReference type="ARBA" id="ARBA00023015"/>
    </source>
</evidence>
<dbReference type="PROSITE" id="PS50977">
    <property type="entry name" value="HTH_TETR_2"/>
    <property type="match status" value="1"/>
</dbReference>
<keyword evidence="3" id="KW-0804">Transcription</keyword>
<name>A0AA46TEN2_9ACTN</name>
<dbReference type="InterPro" id="IPR011075">
    <property type="entry name" value="TetR_C"/>
</dbReference>
<keyword evidence="7" id="KW-1185">Reference proteome</keyword>
<dbReference type="PANTHER" id="PTHR47506">
    <property type="entry name" value="TRANSCRIPTIONAL REGULATORY PROTEIN"/>
    <property type="match status" value="1"/>
</dbReference>
<dbReference type="RefSeq" id="WP_271632078.1">
    <property type="nucleotide sequence ID" value="NZ_CP094970.1"/>
</dbReference>
<organism evidence="6 7">
    <name type="scientific">Solicola gregarius</name>
    <dbReference type="NCBI Taxonomy" id="2908642"/>
    <lineage>
        <taxon>Bacteria</taxon>
        <taxon>Bacillati</taxon>
        <taxon>Actinomycetota</taxon>
        <taxon>Actinomycetes</taxon>
        <taxon>Propionibacteriales</taxon>
        <taxon>Nocardioidaceae</taxon>
        <taxon>Solicola</taxon>
    </lineage>
</organism>
<keyword evidence="2 4" id="KW-0238">DNA-binding</keyword>
<dbReference type="KEGG" id="sgrg:L0C25_12970"/>
<evidence type="ECO:0000256" key="3">
    <source>
        <dbReference type="ARBA" id="ARBA00023163"/>
    </source>
</evidence>
<dbReference type="Proteomes" id="UP001164390">
    <property type="component" value="Chromosome"/>
</dbReference>
<dbReference type="Gene3D" id="1.10.357.10">
    <property type="entry name" value="Tetracycline Repressor, domain 2"/>
    <property type="match status" value="1"/>
</dbReference>
<dbReference type="Pfam" id="PF00440">
    <property type="entry name" value="TetR_N"/>
    <property type="match status" value="1"/>
</dbReference>
<protein>
    <submittedName>
        <fullName evidence="6">TetR/AcrR family transcriptional regulator</fullName>
    </submittedName>
</protein>
<keyword evidence="1" id="KW-0805">Transcription regulation</keyword>
<dbReference type="GO" id="GO:0003677">
    <property type="term" value="F:DNA binding"/>
    <property type="evidence" value="ECO:0007669"/>
    <property type="project" value="UniProtKB-UniRule"/>
</dbReference>